<evidence type="ECO:0000313" key="2">
    <source>
        <dbReference type="Proteomes" id="UP000297452"/>
    </source>
</evidence>
<sequence>MCGKREWHFEIQRIHSFEVGNDGSAADIEAIPLTPVVYKHHLAQKRWPSIKDSNLQSTGVAWALHPLAHFIINTSKLYHTSKYQPGTTQTEGTQHSNTTAARAGISTAKTIRAKDQATALDQKKVYLPVYYPTKLPL</sequence>
<dbReference type="EMBL" id="PQXJ01000015">
    <property type="protein sequence ID" value="TGO69093.1"/>
    <property type="molecule type" value="Genomic_DNA"/>
</dbReference>
<proteinExistence type="predicted"/>
<gene>
    <name evidence="1" type="ORF">BOTNAR_0015g00050</name>
</gene>
<dbReference type="OrthoDB" id="10367458at2759"/>
<comment type="caution">
    <text evidence="1">The sequence shown here is derived from an EMBL/GenBank/DDBJ whole genome shotgun (WGS) entry which is preliminary data.</text>
</comment>
<dbReference type="AlphaFoldDB" id="A0A4Z1JIL1"/>
<protein>
    <submittedName>
        <fullName evidence="1">Uncharacterized protein</fullName>
    </submittedName>
</protein>
<evidence type="ECO:0000313" key="1">
    <source>
        <dbReference type="EMBL" id="TGO69093.1"/>
    </source>
</evidence>
<keyword evidence="2" id="KW-1185">Reference proteome</keyword>
<accession>A0A4Z1JIL1</accession>
<dbReference type="Proteomes" id="UP000297452">
    <property type="component" value="Unassembled WGS sequence"/>
</dbReference>
<reference evidence="1 2" key="1">
    <citation type="submission" date="2017-12" db="EMBL/GenBank/DDBJ databases">
        <title>Comparative genomics of Botrytis spp.</title>
        <authorList>
            <person name="Valero-Jimenez C.A."/>
            <person name="Tapia P."/>
            <person name="Veloso J."/>
            <person name="Silva-Moreno E."/>
            <person name="Staats M."/>
            <person name="Valdes J.H."/>
            <person name="Van Kan J.A.L."/>
        </authorList>
    </citation>
    <scope>NUCLEOTIDE SEQUENCE [LARGE SCALE GENOMIC DNA]</scope>
    <source>
        <strain evidence="1 2">MUCL2120</strain>
    </source>
</reference>
<name>A0A4Z1JIL1_9HELO</name>
<organism evidence="1 2">
    <name type="scientific">Botryotinia narcissicola</name>
    <dbReference type="NCBI Taxonomy" id="278944"/>
    <lineage>
        <taxon>Eukaryota</taxon>
        <taxon>Fungi</taxon>
        <taxon>Dikarya</taxon>
        <taxon>Ascomycota</taxon>
        <taxon>Pezizomycotina</taxon>
        <taxon>Leotiomycetes</taxon>
        <taxon>Helotiales</taxon>
        <taxon>Sclerotiniaceae</taxon>
        <taxon>Botryotinia</taxon>
    </lineage>
</organism>